<organism evidence="1 2">
    <name type="scientific">Eretmocerus hayati</name>
    <dbReference type="NCBI Taxonomy" id="131215"/>
    <lineage>
        <taxon>Eukaryota</taxon>
        <taxon>Metazoa</taxon>
        <taxon>Ecdysozoa</taxon>
        <taxon>Arthropoda</taxon>
        <taxon>Hexapoda</taxon>
        <taxon>Insecta</taxon>
        <taxon>Pterygota</taxon>
        <taxon>Neoptera</taxon>
        <taxon>Endopterygota</taxon>
        <taxon>Hymenoptera</taxon>
        <taxon>Apocrita</taxon>
        <taxon>Proctotrupomorpha</taxon>
        <taxon>Chalcidoidea</taxon>
        <taxon>Aphelinidae</taxon>
        <taxon>Aphelininae</taxon>
        <taxon>Eretmocerus</taxon>
    </lineage>
</organism>
<keyword evidence="2" id="KW-1185">Reference proteome</keyword>
<gene>
    <name evidence="1" type="ORF">QAD02_010911</name>
</gene>
<protein>
    <submittedName>
        <fullName evidence="1">Uncharacterized protein</fullName>
    </submittedName>
</protein>
<sequence>MDMESAQYTVSERSSNMNLEIILLCVVLIPVVESTLTDDSNPMAYIVDYMKENLSTYQVTVMTKSINALGSFSSSIVKIMIDEFSSVVVDSSVMDTIPTNRSYGNLRDRTSDQSKLKIGIIELQQGSDTLNELWEMLEFFMKYSKYIRGKIIILLVNGNGQSLESFLRLAWSKDFLDLTIVEWIGETSKKSLTSSKSTSYEIFIHVFNPFEKKYVKEAFTDNTDVLPDKVRNLHDYDLDTFLVEPGLLGQVDENYSGPKEIDKFDEGDVNLTKLLAETLNFTAKLKFMKRKQWSSCYEKTNDSCIPPTDFSTTITSLTPIGRNTDTKEYTESLQSAPFNDVYMPALGKTRLYLIQKKVTEAHTSRGFLISCCALITILMTFSLFSWILKLDKKIWSVIEIAQALLGGSIAHQKNMRLKEKIFLVTVYLTSIIMMALTSDELLKMNLDEQKVLRFKTLQELADSGESIRVTNWTKDRLLNLGKYNPVIQKIADQSIASEVDEPSLEKMSPDESDTSVYGGLDQTSLGLPSVGSFDQKWFVSAIEEDIIWSMKIMQVRENFPYIDRFQGIILKLRENGLSLAITRNEIDRLKRIPWRKLSTSGVFYSHHDNKNDIDIEIPLEEKLMLVIVIGYGLACVILAYEIMTDRLKTRHVPVKVFRMIGRKSLRKPTAIRILPKILKKRSK</sequence>
<reference evidence="1" key="1">
    <citation type="submission" date="2023-04" db="EMBL/GenBank/DDBJ databases">
        <title>A chromosome-level genome assembly of the parasitoid wasp Eretmocerus hayati.</title>
        <authorList>
            <person name="Zhong Y."/>
            <person name="Liu S."/>
            <person name="Liu Y."/>
        </authorList>
    </citation>
    <scope>NUCLEOTIDE SEQUENCE</scope>
    <source>
        <strain evidence="1">ZJU_SS_LIU_2023</strain>
    </source>
</reference>
<name>A0ACC2NVA3_9HYME</name>
<dbReference type="EMBL" id="CM056742">
    <property type="protein sequence ID" value="KAJ8675125.1"/>
    <property type="molecule type" value="Genomic_DNA"/>
</dbReference>
<comment type="caution">
    <text evidence="1">The sequence shown here is derived from an EMBL/GenBank/DDBJ whole genome shotgun (WGS) entry which is preliminary data.</text>
</comment>
<dbReference type="Proteomes" id="UP001239111">
    <property type="component" value="Chromosome 2"/>
</dbReference>
<evidence type="ECO:0000313" key="1">
    <source>
        <dbReference type="EMBL" id="KAJ8675125.1"/>
    </source>
</evidence>
<accession>A0ACC2NVA3</accession>
<evidence type="ECO:0000313" key="2">
    <source>
        <dbReference type="Proteomes" id="UP001239111"/>
    </source>
</evidence>
<proteinExistence type="predicted"/>